<dbReference type="InterPro" id="IPR028082">
    <property type="entry name" value="Peripla_BP_I"/>
</dbReference>
<evidence type="ECO:0000259" key="5">
    <source>
        <dbReference type="PROSITE" id="PS50932"/>
    </source>
</evidence>
<feature type="domain" description="HTH lacI-type" evidence="5">
    <location>
        <begin position="18"/>
        <end position="73"/>
    </location>
</feature>
<dbReference type="EMBL" id="AZDL01000044">
    <property type="protein sequence ID" value="KRK91634.1"/>
    <property type="molecule type" value="Genomic_DNA"/>
</dbReference>
<sequence length="350" mass="39466">MGVFINLIRGSAKMVRKVTIKDVAALAQTSVTTVSLILNNKGERFSAETIARVKAARERLQYEPDYFAQNMINKETKTIAVLVPDINNPFFSQFIQGVEEIAYQFDFIPLIYSAGAHNQKVDHYLKELVRRNVDGFILAVPHLQKTTLDSYLQKRQIPFILLDQSDKQHAGDEITVADTQGGELAARYLIERGHHKVGIVLPEQRAWNIEQRFIGYQAAMLKAQLPVADEWQITTPLTKLGGYQVARQVIDSGVTAVFAINDELAIGLIRGLRELRVQVPEDISVIGYDNIDWCEYVTPKLTTIKQPIFELGQEATRLLLNRIVEPAIAPQQKVLSIELVERESVQPIHP</sequence>
<reference evidence="6 7" key="1">
    <citation type="journal article" date="2015" name="Genome Announc.">
        <title>Expanding the biotechnology potential of lactobacilli through comparative genomics of 213 strains and associated genera.</title>
        <authorList>
            <person name="Sun Z."/>
            <person name="Harris H.M."/>
            <person name="McCann A."/>
            <person name="Guo C."/>
            <person name="Argimon S."/>
            <person name="Zhang W."/>
            <person name="Yang X."/>
            <person name="Jeffery I.B."/>
            <person name="Cooney J.C."/>
            <person name="Kagawa T.F."/>
            <person name="Liu W."/>
            <person name="Song Y."/>
            <person name="Salvetti E."/>
            <person name="Wrobel A."/>
            <person name="Rasinkangas P."/>
            <person name="Parkhill J."/>
            <person name="Rea M.C."/>
            <person name="O'Sullivan O."/>
            <person name="Ritari J."/>
            <person name="Douillard F.P."/>
            <person name="Paul Ross R."/>
            <person name="Yang R."/>
            <person name="Briner A.E."/>
            <person name="Felis G.E."/>
            <person name="de Vos W.M."/>
            <person name="Barrangou R."/>
            <person name="Klaenhammer T.R."/>
            <person name="Caufield P.W."/>
            <person name="Cui Y."/>
            <person name="Zhang H."/>
            <person name="O'Toole P.W."/>
        </authorList>
    </citation>
    <scope>NUCLEOTIDE SEQUENCE [LARGE SCALE GENOMIC DNA]</scope>
    <source>
        <strain evidence="6 7">DSM 20019</strain>
    </source>
</reference>
<dbReference type="PANTHER" id="PTHR30146">
    <property type="entry name" value="LACI-RELATED TRANSCRIPTIONAL REPRESSOR"/>
    <property type="match status" value="1"/>
</dbReference>
<protein>
    <submittedName>
        <fullName evidence="6">Bacterial regulatory s, lacI family protein</fullName>
    </submittedName>
</protein>
<keyword evidence="2" id="KW-0805">Transcription regulation</keyword>
<dbReference type="Gene3D" id="1.10.260.40">
    <property type="entry name" value="lambda repressor-like DNA-binding domains"/>
    <property type="match status" value="1"/>
</dbReference>
<dbReference type="SUPFAM" id="SSF47413">
    <property type="entry name" value="lambda repressor-like DNA-binding domains"/>
    <property type="match status" value="1"/>
</dbReference>
<dbReference type="InterPro" id="IPR000843">
    <property type="entry name" value="HTH_LacI"/>
</dbReference>
<dbReference type="NCBIfam" id="NF047341">
    <property type="entry name" value="lactose_RbsR"/>
    <property type="match status" value="1"/>
</dbReference>
<dbReference type="Pfam" id="PF00356">
    <property type="entry name" value="LacI"/>
    <property type="match status" value="1"/>
</dbReference>
<dbReference type="SMART" id="SM00354">
    <property type="entry name" value="HTH_LACI"/>
    <property type="match status" value="1"/>
</dbReference>
<proteinExistence type="predicted"/>
<name>A0AAJ0PC58_LATCU</name>
<keyword evidence="1" id="KW-0678">Repressor</keyword>
<dbReference type="PANTHER" id="PTHR30146:SF148">
    <property type="entry name" value="HTH-TYPE TRANSCRIPTIONAL REPRESSOR PURR-RELATED"/>
    <property type="match status" value="1"/>
</dbReference>
<dbReference type="AlphaFoldDB" id="A0AAJ0PC58"/>
<evidence type="ECO:0000313" key="6">
    <source>
        <dbReference type="EMBL" id="KRK91634.1"/>
    </source>
</evidence>
<keyword evidence="4" id="KW-0804">Transcription</keyword>
<dbReference type="CDD" id="cd01392">
    <property type="entry name" value="HTH_LacI"/>
    <property type="match status" value="1"/>
</dbReference>
<dbReference type="Proteomes" id="UP000050828">
    <property type="component" value="Unassembled WGS sequence"/>
</dbReference>
<dbReference type="Gene3D" id="3.40.50.2300">
    <property type="match status" value="2"/>
</dbReference>
<organism evidence="6 7">
    <name type="scientific">Latilactobacillus curvatus JCM 1096 = DSM 20019</name>
    <dbReference type="NCBI Taxonomy" id="1293592"/>
    <lineage>
        <taxon>Bacteria</taxon>
        <taxon>Bacillati</taxon>
        <taxon>Bacillota</taxon>
        <taxon>Bacilli</taxon>
        <taxon>Lactobacillales</taxon>
        <taxon>Lactobacillaceae</taxon>
        <taxon>Latilactobacillus</taxon>
    </lineage>
</organism>
<evidence type="ECO:0000256" key="1">
    <source>
        <dbReference type="ARBA" id="ARBA00022491"/>
    </source>
</evidence>
<dbReference type="PROSITE" id="PS50932">
    <property type="entry name" value="HTH_LACI_2"/>
    <property type="match status" value="1"/>
</dbReference>
<dbReference type="GO" id="GO:0003700">
    <property type="term" value="F:DNA-binding transcription factor activity"/>
    <property type="evidence" value="ECO:0007669"/>
    <property type="project" value="TreeGrafter"/>
</dbReference>
<dbReference type="Pfam" id="PF13377">
    <property type="entry name" value="Peripla_BP_3"/>
    <property type="match status" value="1"/>
</dbReference>
<dbReference type="InterPro" id="IPR010982">
    <property type="entry name" value="Lambda_DNA-bd_dom_sf"/>
</dbReference>
<gene>
    <name evidence="6" type="ORF">FC08_GL001157</name>
</gene>
<evidence type="ECO:0000256" key="2">
    <source>
        <dbReference type="ARBA" id="ARBA00023015"/>
    </source>
</evidence>
<dbReference type="SUPFAM" id="SSF53822">
    <property type="entry name" value="Periplasmic binding protein-like I"/>
    <property type="match status" value="1"/>
</dbReference>
<accession>A0AAJ0PC58</accession>
<keyword evidence="3" id="KW-0238">DNA-binding</keyword>
<evidence type="ECO:0000256" key="3">
    <source>
        <dbReference type="ARBA" id="ARBA00023125"/>
    </source>
</evidence>
<evidence type="ECO:0000313" key="7">
    <source>
        <dbReference type="Proteomes" id="UP000050828"/>
    </source>
</evidence>
<dbReference type="InterPro" id="IPR046335">
    <property type="entry name" value="LacI/GalR-like_sensor"/>
</dbReference>
<evidence type="ECO:0000256" key="4">
    <source>
        <dbReference type="ARBA" id="ARBA00023163"/>
    </source>
</evidence>
<dbReference type="GO" id="GO:0000976">
    <property type="term" value="F:transcription cis-regulatory region binding"/>
    <property type="evidence" value="ECO:0007669"/>
    <property type="project" value="TreeGrafter"/>
</dbReference>
<comment type="caution">
    <text evidence="6">The sequence shown here is derived from an EMBL/GenBank/DDBJ whole genome shotgun (WGS) entry which is preliminary data.</text>
</comment>